<protein>
    <submittedName>
        <fullName evidence="4">Glycosyltransferase family 1 protein</fullName>
    </submittedName>
    <submittedName>
        <fullName evidence="3">Glycosyltransferase family 4 protein</fullName>
    </submittedName>
</protein>
<dbReference type="PANTHER" id="PTHR46401">
    <property type="entry name" value="GLYCOSYLTRANSFERASE WBBK-RELATED"/>
    <property type="match status" value="1"/>
</dbReference>
<evidence type="ECO:0000256" key="1">
    <source>
        <dbReference type="ARBA" id="ARBA00022679"/>
    </source>
</evidence>
<dbReference type="Proteomes" id="UP001199363">
    <property type="component" value="Unassembled WGS sequence"/>
</dbReference>
<dbReference type="GO" id="GO:0016757">
    <property type="term" value="F:glycosyltransferase activity"/>
    <property type="evidence" value="ECO:0007669"/>
    <property type="project" value="InterPro"/>
</dbReference>
<name>A0AAP2SET2_PHOVU</name>
<evidence type="ECO:0000313" key="5">
    <source>
        <dbReference type="Proteomes" id="UP001210999"/>
    </source>
</evidence>
<keyword evidence="1" id="KW-0808">Transferase</keyword>
<accession>A0AAP2SET2</accession>
<dbReference type="Gene3D" id="3.40.50.2000">
    <property type="entry name" value="Glycogen Phosphorylase B"/>
    <property type="match status" value="2"/>
</dbReference>
<dbReference type="RefSeq" id="WP_009275851.1">
    <property type="nucleotide sequence ID" value="NZ_JADPDR010000040.1"/>
</dbReference>
<dbReference type="EMBL" id="JAQKEI010000037">
    <property type="protein sequence ID" value="MDB0853834.1"/>
    <property type="molecule type" value="Genomic_DNA"/>
</dbReference>
<gene>
    <name evidence="3" type="ORF">LI282_09935</name>
    <name evidence="4" type="ORF">PL594_20265</name>
</gene>
<dbReference type="SUPFAM" id="SSF53756">
    <property type="entry name" value="UDP-Glycosyltransferase/glycogen phosphorylase"/>
    <property type="match status" value="1"/>
</dbReference>
<dbReference type="EMBL" id="JAJCQG010000027">
    <property type="protein sequence ID" value="MCB7281351.1"/>
    <property type="molecule type" value="Genomic_DNA"/>
</dbReference>
<organism evidence="4 5">
    <name type="scientific">Phocaeicola vulgatus</name>
    <name type="common">Bacteroides vulgatus</name>
    <dbReference type="NCBI Taxonomy" id="821"/>
    <lineage>
        <taxon>Bacteria</taxon>
        <taxon>Pseudomonadati</taxon>
        <taxon>Bacteroidota</taxon>
        <taxon>Bacteroidia</taxon>
        <taxon>Bacteroidales</taxon>
        <taxon>Bacteroidaceae</taxon>
        <taxon>Phocaeicola</taxon>
    </lineage>
</organism>
<feature type="domain" description="Glycosyl transferase family 1" evidence="2">
    <location>
        <begin position="198"/>
        <end position="346"/>
    </location>
</feature>
<evidence type="ECO:0000313" key="3">
    <source>
        <dbReference type="EMBL" id="MCB7281351.1"/>
    </source>
</evidence>
<proteinExistence type="predicted"/>
<sequence>MKIAISGDCLSVFTSAYPVRGMLLELIKQRQDDLFIIFYTQRPRPKMLKSFFEQLHALPNVKTRYFKWNRYVVGLQRFLTLSNYFPIDNSYDIFINPSYLEYVRAFKGVQIANITDLSILHSQASIPHAKIWKLQNKFAKSFYFRLKDLNVVSISEYTKQDIHRYFKRVNTRINVIYNGIDDFWFDNHYIENSLTNQYQNRAYFIWWGFMSRRKNLINMLLAYEELVKEKCEVPDMLIIGNIAEHLKKEITPLMERNAKIIHLPFQEEYVLKTLVKNSKGLIFPSFYEGFGLPVIEAYSQGVPVACSNVTSLPEIANGFSFLFDPNNRIEIKEAFLHLLNFNKESNSPLLIQYARQFTYKKAAEAYNKLINKMV</sequence>
<reference evidence="4" key="2">
    <citation type="submission" date="2023-01" db="EMBL/GenBank/DDBJ databases">
        <title>Human gut microbiome strain richness.</title>
        <authorList>
            <person name="Chen-Liaw A."/>
        </authorList>
    </citation>
    <scope>NUCLEOTIDE SEQUENCE</scope>
    <source>
        <strain evidence="4">H9_m1001271B151109d0_201107</strain>
    </source>
</reference>
<evidence type="ECO:0000313" key="4">
    <source>
        <dbReference type="EMBL" id="MDB0853834.1"/>
    </source>
</evidence>
<dbReference type="CDD" id="cd03809">
    <property type="entry name" value="GT4_MtfB-like"/>
    <property type="match status" value="1"/>
</dbReference>
<comment type="caution">
    <text evidence="4">The sequence shown here is derived from an EMBL/GenBank/DDBJ whole genome shotgun (WGS) entry which is preliminary data.</text>
</comment>
<dbReference type="Proteomes" id="UP001210999">
    <property type="component" value="Unassembled WGS sequence"/>
</dbReference>
<dbReference type="PANTHER" id="PTHR46401:SF2">
    <property type="entry name" value="GLYCOSYLTRANSFERASE WBBK-RELATED"/>
    <property type="match status" value="1"/>
</dbReference>
<reference evidence="3" key="1">
    <citation type="submission" date="2021-10" db="EMBL/GenBank/DDBJ databases">
        <title>Collection of gut derived symbiotic bacterial strains cultured from healthy donors.</title>
        <authorList>
            <person name="Lin H."/>
            <person name="Littmann E."/>
            <person name="Kohout C."/>
            <person name="Pamer E.G."/>
        </authorList>
    </citation>
    <scope>NUCLEOTIDE SEQUENCE</scope>
    <source>
        <strain evidence="3">DFI.1.167</strain>
    </source>
</reference>
<dbReference type="Pfam" id="PF00534">
    <property type="entry name" value="Glycos_transf_1"/>
    <property type="match status" value="1"/>
</dbReference>
<dbReference type="InterPro" id="IPR001296">
    <property type="entry name" value="Glyco_trans_1"/>
</dbReference>
<dbReference type="AlphaFoldDB" id="A0AAP2SET2"/>
<evidence type="ECO:0000259" key="2">
    <source>
        <dbReference type="Pfam" id="PF00534"/>
    </source>
</evidence>